<keyword evidence="2" id="KW-1185">Reference proteome</keyword>
<name>A1AQW9_PELPD</name>
<dbReference type="STRING" id="338966.Ppro_2131"/>
<protein>
    <submittedName>
        <fullName evidence="1">Uncharacterized protein</fullName>
    </submittedName>
</protein>
<dbReference type="RefSeq" id="WP_011736000.1">
    <property type="nucleotide sequence ID" value="NC_008609.1"/>
</dbReference>
<organism evidence="1 2">
    <name type="scientific">Pelobacter propionicus (strain DSM 2379 / NBRC 103807 / OttBd1)</name>
    <dbReference type="NCBI Taxonomy" id="338966"/>
    <lineage>
        <taxon>Bacteria</taxon>
        <taxon>Pseudomonadati</taxon>
        <taxon>Thermodesulfobacteriota</taxon>
        <taxon>Desulfuromonadia</taxon>
        <taxon>Desulfuromonadales</taxon>
        <taxon>Desulfuromonadaceae</taxon>
        <taxon>Pelobacter</taxon>
    </lineage>
</organism>
<sequence length="95" mass="10761">MQQPNPIYEGHEYLKTITDRDIKRAAVLRAAGYQVATIKLPCSPRCAFEYSDGPETRRLLDDYELKKVLPIPQKAIMQSHGALLGECRMLKQGTL</sequence>
<gene>
    <name evidence="1" type="ordered locus">Ppro_2131</name>
</gene>
<dbReference type="Proteomes" id="UP000006732">
    <property type="component" value="Chromosome"/>
</dbReference>
<dbReference type="HOGENOM" id="CLU_2370323_0_0_7"/>
<evidence type="ECO:0000313" key="1">
    <source>
        <dbReference type="EMBL" id="ABK99739.1"/>
    </source>
</evidence>
<proteinExistence type="predicted"/>
<evidence type="ECO:0000313" key="2">
    <source>
        <dbReference type="Proteomes" id="UP000006732"/>
    </source>
</evidence>
<accession>A1AQW9</accession>
<dbReference type="AlphaFoldDB" id="A1AQW9"/>
<dbReference type="KEGG" id="ppd:Ppro_2131"/>
<dbReference type="EMBL" id="CP000482">
    <property type="protein sequence ID" value="ABK99739.1"/>
    <property type="molecule type" value="Genomic_DNA"/>
</dbReference>
<reference evidence="1 2" key="1">
    <citation type="submission" date="2006-10" db="EMBL/GenBank/DDBJ databases">
        <title>Complete sequence of chromosome of Pelobacter propionicus DSM 2379.</title>
        <authorList>
            <consortium name="US DOE Joint Genome Institute"/>
            <person name="Copeland A."/>
            <person name="Lucas S."/>
            <person name="Lapidus A."/>
            <person name="Barry K."/>
            <person name="Detter J.C."/>
            <person name="Glavina del Rio T."/>
            <person name="Hammon N."/>
            <person name="Israni S."/>
            <person name="Dalin E."/>
            <person name="Tice H."/>
            <person name="Pitluck S."/>
            <person name="Saunders E."/>
            <person name="Brettin T."/>
            <person name="Bruce D."/>
            <person name="Han C."/>
            <person name="Tapia R."/>
            <person name="Schmutz J."/>
            <person name="Larimer F."/>
            <person name="Land M."/>
            <person name="Hauser L."/>
            <person name="Kyrpides N."/>
            <person name="Kim E."/>
            <person name="Lovley D."/>
            <person name="Richardson P."/>
        </authorList>
    </citation>
    <scope>NUCLEOTIDE SEQUENCE [LARGE SCALE GENOMIC DNA]</scope>
    <source>
        <strain evidence="2">DSM 2379 / NBRC 103807 / OttBd1</strain>
    </source>
</reference>